<keyword evidence="4 5" id="KW-0472">Membrane</keyword>
<dbReference type="Pfam" id="PF01740">
    <property type="entry name" value="STAS"/>
    <property type="match status" value="1"/>
</dbReference>
<name>A0A3B1BFF5_9ZZZZ</name>
<feature type="domain" description="STAS" evidence="6">
    <location>
        <begin position="442"/>
        <end position="556"/>
    </location>
</feature>
<dbReference type="InterPro" id="IPR001902">
    <property type="entry name" value="SLC26A/SulP_fam"/>
</dbReference>
<feature type="transmembrane region" description="Helical" evidence="5">
    <location>
        <begin position="104"/>
        <end position="122"/>
    </location>
</feature>
<gene>
    <name evidence="7" type="ORF">MNBD_NITROSPINAE01-1114</name>
</gene>
<sequence length="609" mass="64930">MRNKRTITTLLPFLAWLPCVDRGAVKADFLAGLTNAIVALPQGVAFAMIAGLPPVYGLYTAIIPPIIAGLFGSSFHMISGPTTALSIVIFSTISPYAHPGSAEFVSLALTLTFLAGLIQFGLGLARMGALVNFISHSVIVGFTAGAAILIATSQIKNVLGISVPSGASFLHTWIDVGKNIGATNPAVLTTAIVTLLTVVLLKRYRPKWPGMLLATFAGGLVAAILGAEAHGIKLLGPLPASLPPLSMPDFSAVSIREMTSGALAIAMLGLIAAVAIARSIATTSRQRIDGNQEFIGQGLANIVGSFFSCYAASGSFTRSGLNYTSGAKTPLSAVFSAISLAIILLVVAPLTAYLPIPAMGGIVLLVAYNLVDVHHIRMILKTSPAEAAVLSVTFFSTLFVELEFAIYVGIILSLILYLNQTSKPSIVSRVPHPTDKGRSFYTDPDFPECPQLKIIRIDGSIYFGSVDHVEEVLQRIDEEDPGQVNVLILCSGINFIDVTGAEALAHEAKRRREKGGGLFLYGVKDAVIRILRRGGYLARIGRENIFCSKDEAIRSITEQLNKSICTRCGERIFVECDNFPKDDDVVVETFHLKAPEDPQADDFICGSRQ</sequence>
<evidence type="ECO:0000313" key="7">
    <source>
        <dbReference type="EMBL" id="VAX16849.1"/>
    </source>
</evidence>
<protein>
    <submittedName>
        <fullName evidence="7">Sulfate permease</fullName>
    </submittedName>
</protein>
<evidence type="ECO:0000256" key="1">
    <source>
        <dbReference type="ARBA" id="ARBA00004141"/>
    </source>
</evidence>
<dbReference type="SUPFAM" id="SSF52091">
    <property type="entry name" value="SpoIIaa-like"/>
    <property type="match status" value="1"/>
</dbReference>
<evidence type="ECO:0000256" key="5">
    <source>
        <dbReference type="SAM" id="Phobius"/>
    </source>
</evidence>
<dbReference type="PANTHER" id="PTHR11814">
    <property type="entry name" value="SULFATE TRANSPORTER"/>
    <property type="match status" value="1"/>
</dbReference>
<dbReference type="EMBL" id="UOGC01000038">
    <property type="protein sequence ID" value="VAX16849.1"/>
    <property type="molecule type" value="Genomic_DNA"/>
</dbReference>
<dbReference type="CDD" id="cd07042">
    <property type="entry name" value="STAS_SulP_like_sulfate_transporter"/>
    <property type="match status" value="1"/>
</dbReference>
<keyword evidence="3 5" id="KW-1133">Transmembrane helix</keyword>
<feature type="transmembrane region" description="Helical" evidence="5">
    <location>
        <begin position="213"/>
        <end position="238"/>
    </location>
</feature>
<organism evidence="7">
    <name type="scientific">hydrothermal vent metagenome</name>
    <dbReference type="NCBI Taxonomy" id="652676"/>
    <lineage>
        <taxon>unclassified sequences</taxon>
        <taxon>metagenomes</taxon>
        <taxon>ecological metagenomes</taxon>
    </lineage>
</organism>
<comment type="subcellular location">
    <subcellularLocation>
        <location evidence="1">Membrane</location>
        <topology evidence="1">Multi-pass membrane protein</topology>
    </subcellularLocation>
</comment>
<dbReference type="AlphaFoldDB" id="A0A3B1BFF5"/>
<feature type="transmembrane region" description="Helical" evidence="5">
    <location>
        <begin position="258"/>
        <end position="277"/>
    </location>
</feature>
<feature type="transmembrane region" description="Helical" evidence="5">
    <location>
        <begin position="182"/>
        <end position="201"/>
    </location>
</feature>
<evidence type="ECO:0000259" key="6">
    <source>
        <dbReference type="PROSITE" id="PS50801"/>
    </source>
</evidence>
<dbReference type="PROSITE" id="PS50801">
    <property type="entry name" value="STAS"/>
    <property type="match status" value="1"/>
</dbReference>
<dbReference type="InterPro" id="IPR036513">
    <property type="entry name" value="STAS_dom_sf"/>
</dbReference>
<dbReference type="GO" id="GO:0016020">
    <property type="term" value="C:membrane"/>
    <property type="evidence" value="ECO:0007669"/>
    <property type="project" value="UniProtKB-SubCell"/>
</dbReference>
<accession>A0A3B1BFF5</accession>
<dbReference type="InterPro" id="IPR002645">
    <property type="entry name" value="STAS_dom"/>
</dbReference>
<feature type="transmembrane region" description="Helical" evidence="5">
    <location>
        <begin position="129"/>
        <end position="151"/>
    </location>
</feature>
<feature type="transmembrane region" description="Helical" evidence="5">
    <location>
        <begin position="392"/>
        <end position="418"/>
    </location>
</feature>
<feature type="transmembrane region" description="Helical" evidence="5">
    <location>
        <begin position="354"/>
        <end position="371"/>
    </location>
</feature>
<evidence type="ECO:0000256" key="3">
    <source>
        <dbReference type="ARBA" id="ARBA00022989"/>
    </source>
</evidence>
<dbReference type="InterPro" id="IPR011547">
    <property type="entry name" value="SLC26A/SulP_dom"/>
</dbReference>
<keyword evidence="2 5" id="KW-0812">Transmembrane</keyword>
<evidence type="ECO:0000256" key="2">
    <source>
        <dbReference type="ARBA" id="ARBA00022692"/>
    </source>
</evidence>
<feature type="transmembrane region" description="Helical" evidence="5">
    <location>
        <begin position="78"/>
        <end position="98"/>
    </location>
</feature>
<proteinExistence type="predicted"/>
<feature type="transmembrane region" description="Helical" evidence="5">
    <location>
        <begin position="46"/>
        <end position="71"/>
    </location>
</feature>
<dbReference type="Pfam" id="PF00916">
    <property type="entry name" value="Sulfate_transp"/>
    <property type="match status" value="1"/>
</dbReference>
<evidence type="ECO:0000256" key="4">
    <source>
        <dbReference type="ARBA" id="ARBA00023136"/>
    </source>
</evidence>
<reference evidence="7" key="1">
    <citation type="submission" date="2018-06" db="EMBL/GenBank/DDBJ databases">
        <authorList>
            <person name="Zhirakovskaya E."/>
        </authorList>
    </citation>
    <scope>NUCLEOTIDE SEQUENCE</scope>
</reference>
<dbReference type="GO" id="GO:0055085">
    <property type="term" value="P:transmembrane transport"/>
    <property type="evidence" value="ECO:0007669"/>
    <property type="project" value="InterPro"/>
</dbReference>
<dbReference type="NCBIfam" id="TIGR00815">
    <property type="entry name" value="sulP"/>
    <property type="match status" value="1"/>
</dbReference>
<dbReference type="Gene3D" id="3.30.750.24">
    <property type="entry name" value="STAS domain"/>
    <property type="match status" value="1"/>
</dbReference>
<feature type="transmembrane region" description="Helical" evidence="5">
    <location>
        <begin position="331"/>
        <end position="348"/>
    </location>
</feature>